<evidence type="ECO:0000313" key="2">
    <source>
        <dbReference type="EMBL" id="ESK80858.1"/>
    </source>
</evidence>
<dbReference type="Proteomes" id="UP000017559">
    <property type="component" value="Unassembled WGS sequence"/>
</dbReference>
<accession>V2W217</accession>
<protein>
    <recommendedName>
        <fullName evidence="4">Reverse transcriptase-rnase h-integrase</fullName>
    </recommendedName>
</protein>
<feature type="region of interest" description="Disordered" evidence="1">
    <location>
        <begin position="1"/>
        <end position="21"/>
    </location>
</feature>
<dbReference type="HOGENOM" id="CLU_000384_30_10_1"/>
<dbReference type="KEGG" id="mrr:Moror_15421"/>
<name>V2W217_MONRO</name>
<evidence type="ECO:0008006" key="4">
    <source>
        <dbReference type="Google" id="ProtNLM"/>
    </source>
</evidence>
<reference evidence="2 3" key="1">
    <citation type="journal article" date="2014" name="BMC Genomics">
        <title>Genome and secretome analysis of the hemibiotrophic fungal pathogen, Moniliophthora roreri, which causes frosty pod rot disease of cacao: mechanisms of the biotrophic and necrotrophic phases.</title>
        <authorList>
            <person name="Meinhardt L.W."/>
            <person name="Costa G.G.L."/>
            <person name="Thomazella D.P.T."/>
            <person name="Teixeira P.J.P.L."/>
            <person name="Carazzolle M.F."/>
            <person name="Schuster S.C."/>
            <person name="Carlson J.E."/>
            <person name="Guiltinan M.J."/>
            <person name="Mieczkowski P."/>
            <person name="Farmer A."/>
            <person name="Ramaraj T."/>
            <person name="Crozier J."/>
            <person name="Davis R.E."/>
            <person name="Shao J."/>
            <person name="Melnick R.L."/>
            <person name="Pereira G.A.G."/>
            <person name="Bailey B.A."/>
        </authorList>
    </citation>
    <scope>NUCLEOTIDE SEQUENCE [LARGE SCALE GENOMIC DNA]</scope>
    <source>
        <strain evidence="2 3">MCA 2997</strain>
    </source>
</reference>
<dbReference type="EMBL" id="AWSO01002910">
    <property type="protein sequence ID" value="ESK80858.1"/>
    <property type="molecule type" value="Genomic_DNA"/>
</dbReference>
<dbReference type="AlphaFoldDB" id="V2W217"/>
<dbReference type="OrthoDB" id="3263571at2759"/>
<keyword evidence="3" id="KW-1185">Reference proteome</keyword>
<proteinExistence type="predicted"/>
<gene>
    <name evidence="2" type="ORF">Moror_15421</name>
</gene>
<organism evidence="2 3">
    <name type="scientific">Moniliophthora roreri (strain MCA 2997)</name>
    <name type="common">Cocoa frosty pod rot fungus</name>
    <name type="synonym">Crinipellis roreri</name>
    <dbReference type="NCBI Taxonomy" id="1381753"/>
    <lineage>
        <taxon>Eukaryota</taxon>
        <taxon>Fungi</taxon>
        <taxon>Dikarya</taxon>
        <taxon>Basidiomycota</taxon>
        <taxon>Agaricomycotina</taxon>
        <taxon>Agaricomycetes</taxon>
        <taxon>Agaricomycetidae</taxon>
        <taxon>Agaricales</taxon>
        <taxon>Marasmiineae</taxon>
        <taxon>Marasmiaceae</taxon>
        <taxon>Moniliophthora</taxon>
    </lineage>
</organism>
<sequence>MTTPGETSAPDVKPKVEQSNEDVQWAATIATSVMETINDKKDNNTKTHLPEVYKGDYKDTHQFLLNLELYFQMNPTKSNTDKKKKMTLLSLL</sequence>
<evidence type="ECO:0000256" key="1">
    <source>
        <dbReference type="SAM" id="MobiDB-lite"/>
    </source>
</evidence>
<comment type="caution">
    <text evidence="2">The sequence shown here is derived from an EMBL/GenBank/DDBJ whole genome shotgun (WGS) entry which is preliminary data.</text>
</comment>
<evidence type="ECO:0000313" key="3">
    <source>
        <dbReference type="Proteomes" id="UP000017559"/>
    </source>
</evidence>